<organism evidence="2 3">
    <name type="scientific">Paenibacillus alvei</name>
    <name type="common">Bacillus alvei</name>
    <dbReference type="NCBI Taxonomy" id="44250"/>
    <lineage>
        <taxon>Bacteria</taxon>
        <taxon>Bacillati</taxon>
        <taxon>Bacillota</taxon>
        <taxon>Bacilli</taxon>
        <taxon>Bacillales</taxon>
        <taxon>Paenibacillaceae</taxon>
        <taxon>Paenibacillus</taxon>
    </lineage>
</organism>
<name>A0A383RHG6_PAEAL</name>
<dbReference type="Pfam" id="PF12674">
    <property type="entry name" value="Zn_ribbon_2"/>
    <property type="match status" value="1"/>
</dbReference>
<dbReference type="InterPro" id="IPR025868">
    <property type="entry name" value="Zn_ribbon_dom_put"/>
</dbReference>
<evidence type="ECO:0000313" key="3">
    <source>
        <dbReference type="Proteomes" id="UP000304148"/>
    </source>
</evidence>
<evidence type="ECO:0000313" key="2">
    <source>
        <dbReference type="EMBL" id="SYX85716.1"/>
    </source>
</evidence>
<proteinExistence type="predicted"/>
<dbReference type="RefSeq" id="WP_138187574.1">
    <property type="nucleotide sequence ID" value="NZ_LS992241.1"/>
</dbReference>
<dbReference type="EMBL" id="LS992241">
    <property type="protein sequence ID" value="SYX85716.1"/>
    <property type="molecule type" value="Genomic_DNA"/>
</dbReference>
<feature type="domain" description="AraC effector-binding" evidence="1">
    <location>
        <begin position="95"/>
        <end position="254"/>
    </location>
</feature>
<dbReference type="InterPro" id="IPR011256">
    <property type="entry name" value="Reg_factor_effector_dom_sf"/>
</dbReference>
<dbReference type="InterPro" id="IPR029441">
    <property type="entry name" value="Cass2"/>
</dbReference>
<evidence type="ECO:0000259" key="1">
    <source>
        <dbReference type="SMART" id="SM00871"/>
    </source>
</evidence>
<sequence length="254" mass="28269">MSQLICQSCGMPLAQENQFGTDKDNKLVQEYCIHCYKDGVFTNPDLTLEEMIDICVPFMVQDGMEEAAARNMMQQFLPNLKRWSIANGDEAASYQPIRIVELDAMKLAGIAARTTNANEMSGNGKLGPLWGQFWSEQIAARIPNSTEPGTIYGCYSDYENGAMGEYTTLIGAAIERDAEVPGGLEVVEVPAAKYAVFTTERGPVTEVVARAWQSIWKWSLTSGEERTFTGDFERYDERSANPEDAQVDIYIAIR</sequence>
<dbReference type="Pfam" id="PF14526">
    <property type="entry name" value="Cass2"/>
    <property type="match status" value="1"/>
</dbReference>
<reference evidence="3" key="1">
    <citation type="submission" date="2018-08" db="EMBL/GenBank/DDBJ databases">
        <authorList>
            <person name="Chevrot R."/>
        </authorList>
    </citation>
    <scope>NUCLEOTIDE SEQUENCE [LARGE SCALE GENOMIC DNA]</scope>
</reference>
<protein>
    <submittedName>
        <fullName evidence="2">Putative transcriptional regulator protein YobU</fullName>
    </submittedName>
</protein>
<dbReference type="SUPFAM" id="SSF55136">
    <property type="entry name" value="Probable bacterial effector-binding domain"/>
    <property type="match status" value="1"/>
</dbReference>
<dbReference type="Gene3D" id="3.20.80.10">
    <property type="entry name" value="Regulatory factor, effector binding domain"/>
    <property type="match status" value="1"/>
</dbReference>
<accession>A0A383RHG6</accession>
<dbReference type="PANTHER" id="PTHR36444:SF2">
    <property type="entry name" value="TRANSCRIPTIONAL REGULATOR PROTEIN YOBU-RELATED"/>
    <property type="match status" value="1"/>
</dbReference>
<dbReference type="InterPro" id="IPR010499">
    <property type="entry name" value="AraC_E-bd"/>
</dbReference>
<dbReference type="InterPro" id="IPR053182">
    <property type="entry name" value="YobU-like_regulator"/>
</dbReference>
<dbReference type="AlphaFoldDB" id="A0A383RHG6"/>
<dbReference type="SMART" id="SM00871">
    <property type="entry name" value="AraC_E_bind"/>
    <property type="match status" value="1"/>
</dbReference>
<dbReference type="Proteomes" id="UP000304148">
    <property type="component" value="Chromosome"/>
</dbReference>
<gene>
    <name evidence="2" type="ORF">PBLR_14138</name>
</gene>
<dbReference type="PANTHER" id="PTHR36444">
    <property type="entry name" value="TRANSCRIPTIONAL REGULATOR PROTEIN YOBU-RELATED"/>
    <property type="match status" value="1"/>
</dbReference>